<feature type="binding site" evidence="9">
    <location>
        <begin position="266"/>
        <end position="267"/>
    </location>
    <ligand>
        <name>substrate</name>
    </ligand>
</feature>
<evidence type="ECO:0000313" key="16">
    <source>
        <dbReference type="Proteomes" id="UP000830236"/>
    </source>
</evidence>
<feature type="domain" description="Glycerol-3-phosphate dehydrogenase NAD-dependent N-terminal" evidence="13">
    <location>
        <begin position="4"/>
        <end position="168"/>
    </location>
</feature>
<evidence type="ECO:0000256" key="7">
    <source>
        <dbReference type="ARBA" id="ARBA00023264"/>
    </source>
</evidence>
<keyword evidence="7" id="KW-1208">Phospholipid metabolism</keyword>
<feature type="binding site" evidence="10">
    <location>
        <begin position="8"/>
        <end position="13"/>
    </location>
    <ligand>
        <name>NAD(+)</name>
        <dbReference type="ChEBI" id="CHEBI:57540"/>
    </ligand>
</feature>
<evidence type="ECO:0000256" key="2">
    <source>
        <dbReference type="ARBA" id="ARBA00022516"/>
    </source>
</evidence>
<dbReference type="InterPro" id="IPR011128">
    <property type="entry name" value="G3P_DH_NAD-dep_N"/>
</dbReference>
<dbReference type="InterPro" id="IPR036291">
    <property type="entry name" value="NAD(P)-bd_dom_sf"/>
</dbReference>
<feature type="domain" description="Glycerol-3-phosphate dehydrogenase NAD-dependent C-terminal" evidence="14">
    <location>
        <begin position="188"/>
        <end position="334"/>
    </location>
</feature>
<sequence length="371" mass="39082">MYTITILGAGAMGSALTRPLIDTGWQVRLWGTWLDDHLLDAIENGQPHPRINATIDPRVQTYRSNQLQAALDGADVAVMAVASHAVNAITELALPQITKTKALWLSAKGFNVAPNGQIQLLPDAIRAQAQAAGLQLPPIMAIAGPVKANECAQGLPTATIFACTDQDQAQHWAANTNSGNYAPTYSQDEIGVEVCAAMKNVYAIALGIADGLETATKIPHHNLKAAAFTQATKEMSQLCANLGGQTDTPYGLAGIGDLEVTGLSGRNKIYGTRLGQGQSAPQAYKEMQDLEQTVEGVSAAALAVRLVAQFNDPLLTQQLPLLHAVAQILAAEAALDVEAIISQAVLPQPAAPIADMVRIYGQDSGADQPKF</sequence>
<protein>
    <recommendedName>
        <fullName evidence="12">Glycerol-3-phosphate dehydrogenase</fullName>
        <ecNumber evidence="12">1.1.1.94</ecNumber>
    </recommendedName>
</protein>
<evidence type="ECO:0000256" key="8">
    <source>
        <dbReference type="PIRSR" id="PIRSR000114-1"/>
    </source>
</evidence>
<dbReference type="GO" id="GO:0005975">
    <property type="term" value="P:carbohydrate metabolic process"/>
    <property type="evidence" value="ECO:0007669"/>
    <property type="project" value="InterPro"/>
</dbReference>
<feature type="binding site" evidence="10">
    <location>
        <position position="148"/>
    </location>
    <ligand>
        <name>NAD(+)</name>
        <dbReference type="ChEBI" id="CHEBI:57540"/>
    </ligand>
</feature>
<gene>
    <name evidence="15" type="ORF">M3I41_03565</name>
</gene>
<organism evidence="15 16">
    <name type="scientific">Actinomyces graevenitzii</name>
    <dbReference type="NCBI Taxonomy" id="55565"/>
    <lineage>
        <taxon>Bacteria</taxon>
        <taxon>Bacillati</taxon>
        <taxon>Actinomycetota</taxon>
        <taxon>Actinomycetes</taxon>
        <taxon>Actinomycetales</taxon>
        <taxon>Actinomycetaceae</taxon>
        <taxon>Actinomyces</taxon>
    </lineage>
</organism>
<comment type="similarity">
    <text evidence="1 11">Belongs to the NAD-dependent glycerol-3-phosphate dehydrogenase family.</text>
</comment>
<evidence type="ECO:0000256" key="11">
    <source>
        <dbReference type="RuleBase" id="RU000437"/>
    </source>
</evidence>
<proteinExistence type="inferred from homology"/>
<evidence type="ECO:0000256" key="10">
    <source>
        <dbReference type="PIRSR" id="PIRSR000114-3"/>
    </source>
</evidence>
<evidence type="ECO:0000259" key="14">
    <source>
        <dbReference type="Pfam" id="PF07479"/>
    </source>
</evidence>
<comment type="catalytic activity">
    <reaction evidence="12">
        <text>sn-glycerol 3-phosphate + NADP(+) = dihydroxyacetone phosphate + NADPH + H(+)</text>
        <dbReference type="Rhea" id="RHEA:11096"/>
        <dbReference type="ChEBI" id="CHEBI:15378"/>
        <dbReference type="ChEBI" id="CHEBI:57597"/>
        <dbReference type="ChEBI" id="CHEBI:57642"/>
        <dbReference type="ChEBI" id="CHEBI:57783"/>
        <dbReference type="ChEBI" id="CHEBI:58349"/>
        <dbReference type="EC" id="1.1.1.94"/>
    </reaction>
</comment>
<dbReference type="InterPro" id="IPR006109">
    <property type="entry name" value="G3P_DH_NAD-dep_C"/>
</dbReference>
<evidence type="ECO:0000256" key="4">
    <source>
        <dbReference type="ARBA" id="ARBA00023027"/>
    </source>
</evidence>
<evidence type="ECO:0000256" key="5">
    <source>
        <dbReference type="ARBA" id="ARBA00023098"/>
    </source>
</evidence>
<reference evidence="15" key="1">
    <citation type="submission" date="2022-05" db="EMBL/GenBank/DDBJ databases">
        <title>Using nanopore sequencing to obtain complete genomes from saliva samples.</title>
        <authorList>
            <person name="Baker J.L."/>
        </authorList>
    </citation>
    <scope>NUCLEOTIDE SEQUENCE</scope>
    <source>
        <strain evidence="15">JCVI-JB-Ag32</strain>
    </source>
</reference>
<feature type="binding site" evidence="9">
    <location>
        <position position="108"/>
    </location>
    <ligand>
        <name>substrate</name>
    </ligand>
</feature>
<accession>A0A9E7D786</accession>
<dbReference type="KEGG" id="agh:M3I41_03565"/>
<evidence type="ECO:0000256" key="6">
    <source>
        <dbReference type="ARBA" id="ARBA00023209"/>
    </source>
</evidence>
<keyword evidence="3 11" id="KW-0560">Oxidoreductase</keyword>
<evidence type="ECO:0000256" key="9">
    <source>
        <dbReference type="PIRSR" id="PIRSR000114-2"/>
    </source>
</evidence>
<dbReference type="InterPro" id="IPR013328">
    <property type="entry name" value="6PGD_dom2"/>
</dbReference>
<dbReference type="PRINTS" id="PR00077">
    <property type="entry name" value="GPDHDRGNASE"/>
</dbReference>
<dbReference type="SUPFAM" id="SSF48179">
    <property type="entry name" value="6-phosphogluconate dehydrogenase C-terminal domain-like"/>
    <property type="match status" value="1"/>
</dbReference>
<evidence type="ECO:0000256" key="12">
    <source>
        <dbReference type="RuleBase" id="RU000439"/>
    </source>
</evidence>
<evidence type="ECO:0000256" key="1">
    <source>
        <dbReference type="ARBA" id="ARBA00011009"/>
    </source>
</evidence>
<name>A0A9E7D786_9ACTO</name>
<evidence type="ECO:0000313" key="15">
    <source>
        <dbReference type="EMBL" id="UQF80358.1"/>
    </source>
</evidence>
<dbReference type="InterPro" id="IPR008927">
    <property type="entry name" value="6-PGluconate_DH-like_C_sf"/>
</dbReference>
<dbReference type="PANTHER" id="PTHR11728:SF1">
    <property type="entry name" value="GLYCEROL-3-PHOSPHATE DEHYDROGENASE [NAD(+)] 2, CHLOROPLASTIC"/>
    <property type="match status" value="1"/>
</dbReference>
<dbReference type="Proteomes" id="UP000830236">
    <property type="component" value="Chromosome"/>
</dbReference>
<dbReference type="AlphaFoldDB" id="A0A9E7D786"/>
<dbReference type="GO" id="GO:0047952">
    <property type="term" value="F:glycerol-3-phosphate dehydrogenase [NAD(P)+] activity"/>
    <property type="evidence" value="ECO:0007669"/>
    <property type="project" value="UniProtKB-EC"/>
</dbReference>
<dbReference type="GO" id="GO:0046168">
    <property type="term" value="P:glycerol-3-phosphate catabolic process"/>
    <property type="evidence" value="ECO:0007669"/>
    <property type="project" value="InterPro"/>
</dbReference>
<dbReference type="PANTHER" id="PTHR11728">
    <property type="entry name" value="GLYCEROL-3-PHOSPHATE DEHYDROGENASE"/>
    <property type="match status" value="1"/>
</dbReference>
<dbReference type="EMBL" id="CP097095">
    <property type="protein sequence ID" value="UQF80358.1"/>
    <property type="molecule type" value="Genomic_DNA"/>
</dbReference>
<dbReference type="Gene3D" id="1.10.1040.10">
    <property type="entry name" value="N-(1-d-carboxylethyl)-l-norvaline Dehydrogenase, domain 2"/>
    <property type="match status" value="1"/>
</dbReference>
<dbReference type="EC" id="1.1.1.94" evidence="12"/>
<keyword evidence="6" id="KW-0594">Phospholipid biosynthesis</keyword>
<dbReference type="Pfam" id="PF07479">
    <property type="entry name" value="NAD_Gly3P_dh_C"/>
    <property type="match status" value="1"/>
</dbReference>
<dbReference type="PIRSF" id="PIRSF000114">
    <property type="entry name" value="Glycerol-3-P_dh"/>
    <property type="match status" value="1"/>
</dbReference>
<dbReference type="GO" id="GO:0005829">
    <property type="term" value="C:cytosol"/>
    <property type="evidence" value="ECO:0007669"/>
    <property type="project" value="TreeGrafter"/>
</dbReference>
<keyword evidence="5" id="KW-0443">Lipid metabolism</keyword>
<dbReference type="GO" id="GO:0051287">
    <property type="term" value="F:NAD binding"/>
    <property type="evidence" value="ECO:0007669"/>
    <property type="project" value="InterPro"/>
</dbReference>
<dbReference type="Pfam" id="PF01210">
    <property type="entry name" value="NAD_Gly3P_dh_N"/>
    <property type="match status" value="1"/>
</dbReference>
<keyword evidence="2" id="KW-0444">Lipid biosynthesis</keyword>
<dbReference type="GO" id="GO:0008654">
    <property type="term" value="P:phospholipid biosynthetic process"/>
    <property type="evidence" value="ECO:0007669"/>
    <property type="project" value="UniProtKB-KW"/>
</dbReference>
<feature type="binding site" evidence="10">
    <location>
        <position position="266"/>
    </location>
    <ligand>
        <name>NAD(+)</name>
        <dbReference type="ChEBI" id="CHEBI:57540"/>
    </ligand>
</feature>
<feature type="active site" description="Proton acceptor" evidence="8">
    <location>
        <position position="199"/>
    </location>
</feature>
<dbReference type="SUPFAM" id="SSF51735">
    <property type="entry name" value="NAD(P)-binding Rossmann-fold domains"/>
    <property type="match status" value="1"/>
</dbReference>
<evidence type="ECO:0000259" key="13">
    <source>
        <dbReference type="Pfam" id="PF01210"/>
    </source>
</evidence>
<dbReference type="InterPro" id="IPR006168">
    <property type="entry name" value="G3P_DH_NAD-dep"/>
</dbReference>
<dbReference type="Gene3D" id="3.40.50.720">
    <property type="entry name" value="NAD(P)-binding Rossmann-like Domain"/>
    <property type="match status" value="1"/>
</dbReference>
<keyword evidence="4 10" id="KW-0520">NAD</keyword>
<evidence type="ECO:0000256" key="3">
    <source>
        <dbReference type="ARBA" id="ARBA00023002"/>
    </source>
</evidence>